<name>A0A2A6FDY1_9HYPH</name>
<evidence type="ECO:0000313" key="2">
    <source>
        <dbReference type="Proteomes" id="UP000219182"/>
    </source>
</evidence>
<evidence type="ECO:0000313" key="1">
    <source>
        <dbReference type="EMBL" id="PDQ20180.1"/>
    </source>
</evidence>
<keyword evidence="2" id="KW-1185">Reference proteome</keyword>
<dbReference type="EMBL" id="NWQG01000091">
    <property type="protein sequence ID" value="PDQ20180.1"/>
    <property type="molecule type" value="Genomic_DNA"/>
</dbReference>
<gene>
    <name evidence="1" type="ORF">CN311_15325</name>
</gene>
<dbReference type="Proteomes" id="UP000219182">
    <property type="component" value="Unassembled WGS sequence"/>
</dbReference>
<reference evidence="1 2" key="1">
    <citation type="submission" date="2017-09" db="EMBL/GenBank/DDBJ databases">
        <title>Mesorhizobum sanjuanii sp. nov. isolated from nodules of Lotus tenuis in saline-alkaline lowlands of Flooding Pampa.</title>
        <authorList>
            <person name="Sannazzaro A.I."/>
            <person name="Torres Tejerizo G.A."/>
            <person name="Fontana F."/>
            <person name="Cumpa Velazquez L.M."/>
            <person name="Hansen L."/>
            <person name="Pistorio M."/>
            <person name="Estrella M.J."/>
        </authorList>
    </citation>
    <scope>NUCLEOTIDE SEQUENCE [LARGE SCALE GENOMIC DNA]</scope>
    <source>
        <strain evidence="1 2">BSA136</strain>
    </source>
</reference>
<organism evidence="1 2">
    <name type="scientific">Mesorhizobium sanjuanii</name>
    <dbReference type="NCBI Taxonomy" id="2037900"/>
    <lineage>
        <taxon>Bacteria</taxon>
        <taxon>Pseudomonadati</taxon>
        <taxon>Pseudomonadota</taxon>
        <taxon>Alphaproteobacteria</taxon>
        <taxon>Hyphomicrobiales</taxon>
        <taxon>Phyllobacteriaceae</taxon>
        <taxon>Mesorhizobium</taxon>
    </lineage>
</organism>
<accession>A0A2A6FDY1</accession>
<comment type="caution">
    <text evidence="1">The sequence shown here is derived from an EMBL/GenBank/DDBJ whole genome shotgun (WGS) entry which is preliminary data.</text>
</comment>
<dbReference type="AlphaFoldDB" id="A0A2A6FDY1"/>
<sequence length="65" mass="7211">MILSGIMRSELSRLARFAGLSSCAKRPARHSIKMIFLRVETLGPPANTVWALAPREEAGADDWEE</sequence>
<proteinExistence type="predicted"/>
<protein>
    <submittedName>
        <fullName evidence="1">Uncharacterized protein</fullName>
    </submittedName>
</protein>